<sequence length="154" mass="18179">MTPALWQKKQEECIKAYRFVTIISRYLYLVYYKCKSFANMKLTPKRGKVLDVLKKQKRMLTAQEIKAYTPNIDLTTIYRSLELFQKDGLVREVILPTKESAYEYVSDVHDHVVCNSCKQIKHVRIERKYLNSIPELKHFDAQSIEVTVRGNCKQ</sequence>
<protein>
    <recommendedName>
        <fullName evidence="5">Transcriptional repressor</fullName>
    </recommendedName>
</protein>
<dbReference type="Gene3D" id="1.10.10.10">
    <property type="entry name" value="Winged helix-like DNA-binding domain superfamily/Winged helix DNA-binding domain"/>
    <property type="match status" value="1"/>
</dbReference>
<dbReference type="GO" id="GO:0003700">
    <property type="term" value="F:DNA-binding transcription factor activity"/>
    <property type="evidence" value="ECO:0007669"/>
    <property type="project" value="InterPro"/>
</dbReference>
<evidence type="ECO:0000256" key="1">
    <source>
        <dbReference type="PIRSR" id="PIRSR602481-1"/>
    </source>
</evidence>
<dbReference type="EMBL" id="PFBH01000006">
    <property type="protein sequence ID" value="PIR85356.1"/>
    <property type="molecule type" value="Genomic_DNA"/>
</dbReference>
<feature type="binding site" evidence="1">
    <location>
        <position position="117"/>
    </location>
    <ligand>
        <name>Zn(2+)</name>
        <dbReference type="ChEBI" id="CHEBI:29105"/>
    </ligand>
</feature>
<dbReference type="GO" id="GO:0000976">
    <property type="term" value="F:transcription cis-regulatory region binding"/>
    <property type="evidence" value="ECO:0007669"/>
    <property type="project" value="TreeGrafter"/>
</dbReference>
<dbReference type="GO" id="GO:0008270">
    <property type="term" value="F:zinc ion binding"/>
    <property type="evidence" value="ECO:0007669"/>
    <property type="project" value="TreeGrafter"/>
</dbReference>
<evidence type="ECO:0000313" key="3">
    <source>
        <dbReference type="EMBL" id="PIR85356.1"/>
    </source>
</evidence>
<evidence type="ECO:0000256" key="2">
    <source>
        <dbReference type="PIRSR" id="PIRSR602481-2"/>
    </source>
</evidence>
<feature type="binding site" evidence="1">
    <location>
        <position position="152"/>
    </location>
    <ligand>
        <name>Zn(2+)</name>
        <dbReference type="ChEBI" id="CHEBI:29105"/>
    </ligand>
</feature>
<keyword evidence="1" id="KW-0479">Metal-binding</keyword>
<dbReference type="SUPFAM" id="SSF46785">
    <property type="entry name" value="Winged helix' DNA-binding domain"/>
    <property type="match status" value="1"/>
</dbReference>
<feature type="binding site" evidence="2">
    <location>
        <position position="110"/>
    </location>
    <ligand>
        <name>Fe cation</name>
        <dbReference type="ChEBI" id="CHEBI:24875"/>
    </ligand>
</feature>
<proteinExistence type="predicted"/>
<comment type="caution">
    <text evidence="3">The sequence shown here is derived from an EMBL/GenBank/DDBJ whole genome shotgun (WGS) entry which is preliminary data.</text>
</comment>
<keyword evidence="2" id="KW-0408">Iron</keyword>
<organism evidence="3 4">
    <name type="scientific">Candidatus Kaiserbacteria bacterium CG10_big_fil_rev_8_21_14_0_10_45_20</name>
    <dbReference type="NCBI Taxonomy" id="1974607"/>
    <lineage>
        <taxon>Bacteria</taxon>
        <taxon>Candidatus Kaiseribacteriota</taxon>
    </lineage>
</organism>
<dbReference type="InterPro" id="IPR036388">
    <property type="entry name" value="WH-like_DNA-bd_sf"/>
</dbReference>
<comment type="cofactor">
    <cofactor evidence="2">
        <name>Mn(2+)</name>
        <dbReference type="ChEBI" id="CHEBI:29035"/>
    </cofactor>
    <cofactor evidence="2">
        <name>Fe(2+)</name>
        <dbReference type="ChEBI" id="CHEBI:29033"/>
    </cofactor>
    <text evidence="2">Binds 1 Mn(2+) or Fe(2+) ion per subunit.</text>
</comment>
<dbReference type="Proteomes" id="UP000229315">
    <property type="component" value="Unassembled WGS sequence"/>
</dbReference>
<evidence type="ECO:0008006" key="5">
    <source>
        <dbReference type="Google" id="ProtNLM"/>
    </source>
</evidence>
<dbReference type="GO" id="GO:0045892">
    <property type="term" value="P:negative regulation of DNA-templated transcription"/>
    <property type="evidence" value="ECO:0007669"/>
    <property type="project" value="TreeGrafter"/>
</dbReference>
<dbReference type="CDD" id="cd07153">
    <property type="entry name" value="Fur_like"/>
    <property type="match status" value="1"/>
</dbReference>
<reference evidence="4" key="1">
    <citation type="submission" date="2017-09" db="EMBL/GenBank/DDBJ databases">
        <title>Depth-based differentiation of microbial function through sediment-hosted aquifers and enrichment of novel symbionts in the deep terrestrial subsurface.</title>
        <authorList>
            <person name="Probst A.J."/>
            <person name="Ladd B."/>
            <person name="Jarett J.K."/>
            <person name="Geller-Mcgrath D.E."/>
            <person name="Sieber C.M.K."/>
            <person name="Emerson J.B."/>
            <person name="Anantharaman K."/>
            <person name="Thomas B.C."/>
            <person name="Malmstrom R."/>
            <person name="Stieglmeier M."/>
            <person name="Klingl A."/>
            <person name="Woyke T."/>
            <person name="Ryan C.M."/>
            <person name="Banfield J.F."/>
        </authorList>
    </citation>
    <scope>NUCLEOTIDE SEQUENCE [LARGE SCALE GENOMIC DNA]</scope>
</reference>
<dbReference type="AlphaFoldDB" id="A0A2H0UI56"/>
<dbReference type="InterPro" id="IPR036390">
    <property type="entry name" value="WH_DNA-bd_sf"/>
</dbReference>
<keyword evidence="1" id="KW-0862">Zinc</keyword>
<gene>
    <name evidence="3" type="ORF">COU15_01140</name>
</gene>
<dbReference type="PANTHER" id="PTHR33202">
    <property type="entry name" value="ZINC UPTAKE REGULATION PROTEIN"/>
    <property type="match status" value="1"/>
</dbReference>
<dbReference type="PANTHER" id="PTHR33202:SF7">
    <property type="entry name" value="FERRIC UPTAKE REGULATION PROTEIN"/>
    <property type="match status" value="1"/>
</dbReference>
<dbReference type="InterPro" id="IPR002481">
    <property type="entry name" value="FUR"/>
</dbReference>
<dbReference type="Pfam" id="PF01475">
    <property type="entry name" value="FUR"/>
    <property type="match status" value="1"/>
</dbReference>
<accession>A0A2H0UI56</accession>
<dbReference type="GO" id="GO:1900376">
    <property type="term" value="P:regulation of secondary metabolite biosynthetic process"/>
    <property type="evidence" value="ECO:0007669"/>
    <property type="project" value="TreeGrafter"/>
</dbReference>
<comment type="cofactor">
    <cofactor evidence="1">
        <name>Zn(2+)</name>
        <dbReference type="ChEBI" id="CHEBI:29105"/>
    </cofactor>
    <text evidence="1">Binds 1 zinc ion per subunit.</text>
</comment>
<evidence type="ECO:0000313" key="4">
    <source>
        <dbReference type="Proteomes" id="UP000229315"/>
    </source>
</evidence>
<feature type="binding site" evidence="1">
    <location>
        <position position="114"/>
    </location>
    <ligand>
        <name>Zn(2+)</name>
        <dbReference type="ChEBI" id="CHEBI:29105"/>
    </ligand>
</feature>
<name>A0A2H0UI56_9BACT</name>
<feature type="binding site" evidence="2">
    <location>
        <position position="126"/>
    </location>
    <ligand>
        <name>Fe cation</name>
        <dbReference type="ChEBI" id="CHEBI:24875"/>
    </ligand>
</feature>